<protein>
    <submittedName>
        <fullName evidence="2">Uncharacterized protein</fullName>
    </submittedName>
</protein>
<sequence length="105" mass="12187">MQIATWRGSMPIKSNRREEDMDCRRKNMLTGVKERKKSGMEIKRGGQWWWGRGMEEGAAATEERGSPRSANIPLPSSSRRRDEREREREKGMSFFLFDGEGGESF</sequence>
<name>A0A2I0J3M8_PUNGR</name>
<organism evidence="2 3">
    <name type="scientific">Punica granatum</name>
    <name type="common">Pomegranate</name>
    <dbReference type="NCBI Taxonomy" id="22663"/>
    <lineage>
        <taxon>Eukaryota</taxon>
        <taxon>Viridiplantae</taxon>
        <taxon>Streptophyta</taxon>
        <taxon>Embryophyta</taxon>
        <taxon>Tracheophyta</taxon>
        <taxon>Spermatophyta</taxon>
        <taxon>Magnoliopsida</taxon>
        <taxon>eudicotyledons</taxon>
        <taxon>Gunneridae</taxon>
        <taxon>Pentapetalae</taxon>
        <taxon>rosids</taxon>
        <taxon>malvids</taxon>
        <taxon>Myrtales</taxon>
        <taxon>Lythraceae</taxon>
        <taxon>Punica</taxon>
    </lineage>
</organism>
<comment type="caution">
    <text evidence="2">The sequence shown here is derived from an EMBL/GenBank/DDBJ whole genome shotgun (WGS) entry which is preliminary data.</text>
</comment>
<feature type="compositionally biased region" description="Basic and acidic residues" evidence="1">
    <location>
        <begin position="79"/>
        <end position="91"/>
    </location>
</feature>
<feature type="region of interest" description="Disordered" evidence="1">
    <location>
        <begin position="1"/>
        <end position="21"/>
    </location>
</feature>
<proteinExistence type="predicted"/>
<keyword evidence="3" id="KW-1185">Reference proteome</keyword>
<feature type="region of interest" description="Disordered" evidence="1">
    <location>
        <begin position="53"/>
        <end position="105"/>
    </location>
</feature>
<dbReference type="EMBL" id="PGOL01002090">
    <property type="protein sequence ID" value="PKI50653.1"/>
    <property type="molecule type" value="Genomic_DNA"/>
</dbReference>
<evidence type="ECO:0000256" key="1">
    <source>
        <dbReference type="SAM" id="MobiDB-lite"/>
    </source>
</evidence>
<evidence type="ECO:0000313" key="2">
    <source>
        <dbReference type="EMBL" id="PKI50653.1"/>
    </source>
</evidence>
<accession>A0A2I0J3M8</accession>
<evidence type="ECO:0000313" key="3">
    <source>
        <dbReference type="Proteomes" id="UP000233551"/>
    </source>
</evidence>
<dbReference type="Proteomes" id="UP000233551">
    <property type="component" value="Unassembled WGS sequence"/>
</dbReference>
<reference evidence="2 3" key="1">
    <citation type="submission" date="2017-11" db="EMBL/GenBank/DDBJ databases">
        <title>De-novo sequencing of pomegranate (Punica granatum L.) genome.</title>
        <authorList>
            <person name="Akparov Z."/>
            <person name="Amiraslanov A."/>
            <person name="Hajiyeva S."/>
            <person name="Abbasov M."/>
            <person name="Kaur K."/>
            <person name="Hamwieh A."/>
            <person name="Solovyev V."/>
            <person name="Salamov A."/>
            <person name="Braich B."/>
            <person name="Kosarev P."/>
            <person name="Mahmoud A."/>
            <person name="Hajiyev E."/>
            <person name="Babayeva S."/>
            <person name="Izzatullayeva V."/>
            <person name="Mammadov A."/>
            <person name="Mammadov A."/>
            <person name="Sharifova S."/>
            <person name="Ojaghi J."/>
            <person name="Eynullazada K."/>
            <person name="Bayramov B."/>
            <person name="Abdulazimova A."/>
            <person name="Shahmuradov I."/>
        </authorList>
    </citation>
    <scope>NUCLEOTIDE SEQUENCE [LARGE SCALE GENOMIC DNA]</scope>
    <source>
        <strain evidence="3">cv. AG2017</strain>
        <tissue evidence="2">Leaf</tissue>
    </source>
</reference>
<dbReference type="AlphaFoldDB" id="A0A2I0J3M8"/>
<gene>
    <name evidence="2" type="ORF">CRG98_028965</name>
</gene>